<reference evidence="1 2" key="1">
    <citation type="submission" date="2019-01" db="EMBL/GenBank/DDBJ databases">
        <title>Sphingomonas mucosissima sp. nov. and Sphingomonas desiccabilis sp. nov., from biological soil crusts in the Colorado Plateau, USA.</title>
        <authorList>
            <person name="Zhu D."/>
        </authorList>
    </citation>
    <scope>NUCLEOTIDE SEQUENCE [LARGE SCALE GENOMIC DNA]</scope>
    <source>
        <strain evidence="1 2">CP1D</strain>
    </source>
</reference>
<dbReference type="RefSeq" id="WP_125960534.1">
    <property type="nucleotide sequence ID" value="NZ_JACIDD010000002.1"/>
</dbReference>
<evidence type="ECO:0000313" key="2">
    <source>
        <dbReference type="Proteomes" id="UP000292347"/>
    </source>
</evidence>
<protein>
    <recommendedName>
        <fullName evidence="3">XRE family transcriptional regulator</fullName>
    </recommendedName>
</protein>
<dbReference type="OrthoDB" id="7376075at2"/>
<dbReference type="AlphaFoldDB" id="A0A4Q2IU56"/>
<sequence>MTILQKIDRFLHASGMPPTLFGRNAVHDPRLVGDLRNGREPRPDTVARIETYIAEQEGRA</sequence>
<dbReference type="EMBL" id="SDPT01000002">
    <property type="protein sequence ID" value="RXZ32135.1"/>
    <property type="molecule type" value="Genomic_DNA"/>
</dbReference>
<keyword evidence="2" id="KW-1185">Reference proteome</keyword>
<evidence type="ECO:0000313" key="1">
    <source>
        <dbReference type="EMBL" id="RXZ32135.1"/>
    </source>
</evidence>
<name>A0A4Q2IU56_9SPHN</name>
<comment type="caution">
    <text evidence="1">The sequence shown here is derived from an EMBL/GenBank/DDBJ whole genome shotgun (WGS) entry which is preliminary data.</text>
</comment>
<proteinExistence type="predicted"/>
<evidence type="ECO:0008006" key="3">
    <source>
        <dbReference type="Google" id="ProtNLM"/>
    </source>
</evidence>
<accession>A0A4Q2IU56</accession>
<dbReference type="Proteomes" id="UP000292347">
    <property type="component" value="Unassembled WGS sequence"/>
</dbReference>
<organism evidence="1 2">
    <name type="scientific">Sphingomonas desiccabilis</name>
    <dbReference type="NCBI Taxonomy" id="429134"/>
    <lineage>
        <taxon>Bacteria</taxon>
        <taxon>Pseudomonadati</taxon>
        <taxon>Pseudomonadota</taxon>
        <taxon>Alphaproteobacteria</taxon>
        <taxon>Sphingomonadales</taxon>
        <taxon>Sphingomonadaceae</taxon>
        <taxon>Sphingomonas</taxon>
    </lineage>
</organism>
<gene>
    <name evidence="1" type="ORF">EO081_13255</name>
</gene>